<comment type="caution">
    <text evidence="2">The sequence shown here is derived from an EMBL/GenBank/DDBJ whole genome shotgun (WGS) entry which is preliminary data.</text>
</comment>
<dbReference type="RefSeq" id="WP_143418066.1">
    <property type="nucleotide sequence ID" value="NZ_VJXR01000018.1"/>
</dbReference>
<evidence type="ECO:0000313" key="2">
    <source>
        <dbReference type="EMBL" id="TRW45767.1"/>
    </source>
</evidence>
<evidence type="ECO:0000256" key="1">
    <source>
        <dbReference type="SAM" id="MobiDB-lite"/>
    </source>
</evidence>
<dbReference type="InterPro" id="IPR036390">
    <property type="entry name" value="WH_DNA-bd_sf"/>
</dbReference>
<gene>
    <name evidence="2" type="ORF">FJ693_08315</name>
</gene>
<name>A0A552WSQ0_9MICO</name>
<protein>
    <submittedName>
        <fullName evidence="2">Transcriptional regulator</fullName>
    </submittedName>
</protein>
<dbReference type="InterPro" id="IPR036388">
    <property type="entry name" value="WH-like_DNA-bd_sf"/>
</dbReference>
<dbReference type="Proteomes" id="UP000318693">
    <property type="component" value="Unassembled WGS sequence"/>
</dbReference>
<proteinExistence type="predicted"/>
<feature type="region of interest" description="Disordered" evidence="1">
    <location>
        <begin position="231"/>
        <end position="257"/>
    </location>
</feature>
<organism evidence="2 3">
    <name type="scientific">Georgenia yuyongxinii</name>
    <dbReference type="NCBI Taxonomy" id="2589797"/>
    <lineage>
        <taxon>Bacteria</taxon>
        <taxon>Bacillati</taxon>
        <taxon>Actinomycetota</taxon>
        <taxon>Actinomycetes</taxon>
        <taxon>Micrococcales</taxon>
        <taxon>Bogoriellaceae</taxon>
        <taxon>Georgenia</taxon>
    </lineage>
</organism>
<sequence>MTEPSTASPHRGHVTDEAGTRERVLELVVEKGPVTAAILARVLQLTPAAVRRHISHLQTQGQIVVHELVGPEVRRRGRPARHYVATDAGRATFTDAYSDLATHALGFLEQVAGEGALDAFAASRVGELERRYAPLLAQAGPVPAARAHALAVALTADGYAATTRAVGPKGFALQLCQGHCPVQEVAEHYPQLCEAETQAFSRLLGVHVQRLATLATGGHVCTTHVPLSAVPTPLTTREPSLARSQTTTSPGDVTEGN</sequence>
<dbReference type="Gene3D" id="1.10.10.10">
    <property type="entry name" value="Winged helix-like DNA-binding domain superfamily/Winged helix DNA-binding domain"/>
    <property type="match status" value="1"/>
</dbReference>
<accession>A0A552WSQ0</accession>
<keyword evidence="3" id="KW-1185">Reference proteome</keyword>
<dbReference type="SUPFAM" id="SSF46785">
    <property type="entry name" value="Winged helix' DNA-binding domain"/>
    <property type="match status" value="1"/>
</dbReference>
<evidence type="ECO:0000313" key="3">
    <source>
        <dbReference type="Proteomes" id="UP000318693"/>
    </source>
</evidence>
<dbReference type="EMBL" id="VJXR01000018">
    <property type="protein sequence ID" value="TRW45767.1"/>
    <property type="molecule type" value="Genomic_DNA"/>
</dbReference>
<feature type="compositionally biased region" description="Polar residues" evidence="1">
    <location>
        <begin position="233"/>
        <end position="257"/>
    </location>
</feature>
<reference evidence="2 3" key="1">
    <citation type="submission" date="2019-07" db="EMBL/GenBank/DDBJ databases">
        <title>Georgenia wutianyii sp. nov. and Georgenia *** sp. nov. isolated from plateau pika (Ochotona curzoniae) in the Qinghai-Tibet plateau of China.</title>
        <authorList>
            <person name="Tian Z."/>
        </authorList>
    </citation>
    <scope>NUCLEOTIDE SEQUENCE [LARGE SCALE GENOMIC DNA]</scope>
    <source>
        <strain evidence="2 3">Z446</strain>
    </source>
</reference>
<dbReference type="AlphaFoldDB" id="A0A552WSQ0"/>